<dbReference type="GO" id="GO:0032153">
    <property type="term" value="C:cell division site"/>
    <property type="evidence" value="ECO:0007669"/>
    <property type="project" value="TreeGrafter"/>
</dbReference>
<feature type="region of interest" description="Disordered" evidence="7">
    <location>
        <begin position="375"/>
        <end position="449"/>
    </location>
</feature>
<dbReference type="SUPFAM" id="SSF57850">
    <property type="entry name" value="RING/U-box"/>
    <property type="match status" value="1"/>
</dbReference>
<dbReference type="SUPFAM" id="SSF49879">
    <property type="entry name" value="SMAD/FHA domain"/>
    <property type="match status" value="1"/>
</dbReference>
<evidence type="ECO:0000256" key="2">
    <source>
        <dbReference type="ARBA" id="ARBA00022723"/>
    </source>
</evidence>
<feature type="region of interest" description="Disordered" evidence="7">
    <location>
        <begin position="683"/>
        <end position="744"/>
    </location>
</feature>
<dbReference type="PROSITE" id="PS50006">
    <property type="entry name" value="FHA_DOMAIN"/>
    <property type="match status" value="1"/>
</dbReference>
<dbReference type="SMART" id="SM00184">
    <property type="entry name" value="RING"/>
    <property type="match status" value="1"/>
</dbReference>
<evidence type="ECO:0000256" key="4">
    <source>
        <dbReference type="ARBA" id="ARBA00022786"/>
    </source>
</evidence>
<evidence type="ECO:0000256" key="3">
    <source>
        <dbReference type="ARBA" id="ARBA00022771"/>
    </source>
</evidence>
<evidence type="ECO:0000256" key="7">
    <source>
        <dbReference type="SAM" id="MobiDB-lite"/>
    </source>
</evidence>
<feature type="region of interest" description="Disordered" evidence="7">
    <location>
        <begin position="1"/>
        <end position="50"/>
    </location>
</feature>
<dbReference type="InterPro" id="IPR000253">
    <property type="entry name" value="FHA_dom"/>
</dbReference>
<comment type="caution">
    <text evidence="10">The sequence shown here is derived from an EMBL/GenBank/DDBJ whole genome shotgun (WGS) entry which is preliminary data.</text>
</comment>
<sequence length="771" mass="80274">MPANMASTAPTQTVITSSPLPAVSSTSAATNGTPAAAGSSSGGTPSTPVPHIRIVPHLDAPRSLHFEVVDKDVPDGFVLKIGRFTDKQNLPNRITFRSKVVSRGHAEIFTEMGKFYIRDTKSSSGTFLNHARLSPPGCESKPTPLKDGDVVQLGVDYQGGTQEIYRCVKMRLEINRGWQQQANPFRANTLKSIKSLTTQNAATATDCCICLFRIASFQSLFVAPCSHIFHYKCIRPMLVNNHPGFLCPLCRTFADLEDSVEIDDPTEEEQAVENAIEASKAEEPDTEVIPQSSHGDGTAAAAASSSSSSHHEQREHEQEQESPLTTLSEPQGSSSATSAPVPVNGGGRSGIIPPALGMSAAAGAAATETLPMSPGLNDICAPTPPSDLAHTFQPPSRPVSTTDGHERMNEEDEDRRQPRSSPRSRHATVSPAIILPTSGGHSRAVSTPNTSGSVFLDTLATPATGTTSSDAALHPIPSPARPRSSSSTTGSMRPMYQPPRTRSPSTSSPSVQQQQQQQQQNHHHHHHHSTSASSPSSNFLSNFVRSMTMPRSRSRTNSANQTHAHAHPPPAVIAAATTATMAAPGSNINQTTATAAAAAAAAAGAGSSGSNPTSDLHHDVYGKTLVVTPPPMMAGSARVQYPTGSGAPHLPPPASSSSSAAASSSLGPVTEVENRGLAVMQEEDVDDEEDGAQASDEDGGVPSSVDDGTSSSDGGDVLMFGEEGASGGATNGPQQQRDDITAGTSVGGCEVVVVGNPGGEDLQLARETMTA</sequence>
<dbReference type="SMART" id="SM00240">
    <property type="entry name" value="FHA"/>
    <property type="match status" value="1"/>
</dbReference>
<dbReference type="EMBL" id="JAAAJB010000181">
    <property type="protein sequence ID" value="KAG0262664.1"/>
    <property type="molecule type" value="Genomic_DNA"/>
</dbReference>
<keyword evidence="4" id="KW-0833">Ubl conjugation pathway</keyword>
<proteinExistence type="predicted"/>
<dbReference type="GO" id="GO:0016567">
    <property type="term" value="P:protein ubiquitination"/>
    <property type="evidence" value="ECO:0007669"/>
    <property type="project" value="TreeGrafter"/>
</dbReference>
<organism evidence="10 11">
    <name type="scientific">Actinomortierella ambigua</name>
    <dbReference type="NCBI Taxonomy" id="1343610"/>
    <lineage>
        <taxon>Eukaryota</taxon>
        <taxon>Fungi</taxon>
        <taxon>Fungi incertae sedis</taxon>
        <taxon>Mucoromycota</taxon>
        <taxon>Mortierellomycotina</taxon>
        <taxon>Mortierellomycetes</taxon>
        <taxon>Mortierellales</taxon>
        <taxon>Mortierellaceae</taxon>
        <taxon>Actinomortierella</taxon>
    </lineage>
</organism>
<feature type="compositionally biased region" description="Polar residues" evidence="7">
    <location>
        <begin position="323"/>
        <end position="338"/>
    </location>
</feature>
<feature type="compositionally biased region" description="Low complexity" evidence="7">
    <location>
        <begin position="700"/>
        <end position="717"/>
    </location>
</feature>
<dbReference type="Pfam" id="PF00498">
    <property type="entry name" value="FHA"/>
    <property type="match status" value="1"/>
</dbReference>
<dbReference type="InterPro" id="IPR008984">
    <property type="entry name" value="SMAD_FHA_dom_sf"/>
</dbReference>
<keyword evidence="5" id="KW-0862">Zinc</keyword>
<feature type="region of interest" description="Disordered" evidence="7">
    <location>
        <begin position="636"/>
        <end position="669"/>
    </location>
</feature>
<reference evidence="10" key="1">
    <citation type="journal article" date="2020" name="Fungal Divers.">
        <title>Resolving the Mortierellaceae phylogeny through synthesis of multi-gene phylogenetics and phylogenomics.</title>
        <authorList>
            <person name="Vandepol N."/>
            <person name="Liber J."/>
            <person name="Desiro A."/>
            <person name="Na H."/>
            <person name="Kennedy M."/>
            <person name="Barry K."/>
            <person name="Grigoriev I.V."/>
            <person name="Miller A.N."/>
            <person name="O'Donnell K."/>
            <person name="Stajich J.E."/>
            <person name="Bonito G."/>
        </authorList>
    </citation>
    <scope>NUCLEOTIDE SEQUENCE</scope>
    <source>
        <strain evidence="10">BC1065</strain>
    </source>
</reference>
<accession>A0A9P6Q898</accession>
<keyword evidence="3 6" id="KW-0863">Zinc-finger</keyword>
<evidence type="ECO:0000256" key="6">
    <source>
        <dbReference type="PROSITE-ProRule" id="PRU00175"/>
    </source>
</evidence>
<dbReference type="InterPro" id="IPR001841">
    <property type="entry name" value="Znf_RING"/>
</dbReference>
<dbReference type="Gene3D" id="3.30.40.10">
    <property type="entry name" value="Zinc/RING finger domain, C3HC4 (zinc finger)"/>
    <property type="match status" value="1"/>
</dbReference>
<evidence type="ECO:0000256" key="1">
    <source>
        <dbReference type="ARBA" id="ARBA00022679"/>
    </source>
</evidence>
<dbReference type="PANTHER" id="PTHR15067:SF7">
    <property type="entry name" value="E3 UBIQUITIN-PROTEIN LIGASE DMA1-RELATED"/>
    <property type="match status" value="1"/>
</dbReference>
<dbReference type="PANTHER" id="PTHR15067">
    <property type="entry name" value="E3 UBIQUITIN-PROTEIN LIGASE RNF8"/>
    <property type="match status" value="1"/>
</dbReference>
<feature type="compositionally biased region" description="Basic and acidic residues" evidence="7">
    <location>
        <begin position="309"/>
        <end position="319"/>
    </location>
</feature>
<feature type="compositionally biased region" description="Low complexity" evidence="7">
    <location>
        <begin position="655"/>
        <end position="668"/>
    </location>
</feature>
<name>A0A9P6Q898_9FUNG</name>
<dbReference type="OrthoDB" id="687730at2759"/>
<protein>
    <recommendedName>
        <fullName evidence="12">SMAD/FHA domain-containing protein</fullName>
    </recommendedName>
</protein>
<feature type="compositionally biased region" description="Low complexity" evidence="7">
    <location>
        <begin position="481"/>
        <end position="520"/>
    </location>
</feature>
<feature type="region of interest" description="Disordered" evidence="7">
    <location>
        <begin position="466"/>
        <end position="540"/>
    </location>
</feature>
<feature type="domain" description="RING-type" evidence="9">
    <location>
        <begin position="207"/>
        <end position="251"/>
    </location>
</feature>
<evidence type="ECO:0000313" key="11">
    <source>
        <dbReference type="Proteomes" id="UP000807716"/>
    </source>
</evidence>
<dbReference type="GO" id="GO:0000151">
    <property type="term" value="C:ubiquitin ligase complex"/>
    <property type="evidence" value="ECO:0007669"/>
    <property type="project" value="TreeGrafter"/>
</dbReference>
<dbReference type="GO" id="GO:0006511">
    <property type="term" value="P:ubiquitin-dependent protein catabolic process"/>
    <property type="evidence" value="ECO:0007669"/>
    <property type="project" value="TreeGrafter"/>
</dbReference>
<dbReference type="InterPro" id="IPR013083">
    <property type="entry name" value="Znf_RING/FYVE/PHD"/>
</dbReference>
<dbReference type="AlphaFoldDB" id="A0A9P6Q898"/>
<keyword evidence="11" id="KW-1185">Reference proteome</keyword>
<dbReference type="Pfam" id="PF17123">
    <property type="entry name" value="zf-RING_11"/>
    <property type="match status" value="1"/>
</dbReference>
<gene>
    <name evidence="10" type="ORF">DFQ27_002228</name>
</gene>
<evidence type="ECO:0000259" key="9">
    <source>
        <dbReference type="PROSITE" id="PS50089"/>
    </source>
</evidence>
<dbReference type="Proteomes" id="UP000807716">
    <property type="component" value="Unassembled WGS sequence"/>
</dbReference>
<dbReference type="Gene3D" id="2.60.200.20">
    <property type="match status" value="1"/>
</dbReference>
<evidence type="ECO:0000256" key="5">
    <source>
        <dbReference type="ARBA" id="ARBA00022833"/>
    </source>
</evidence>
<dbReference type="GO" id="GO:0061630">
    <property type="term" value="F:ubiquitin protein ligase activity"/>
    <property type="evidence" value="ECO:0007669"/>
    <property type="project" value="TreeGrafter"/>
</dbReference>
<dbReference type="GO" id="GO:0008270">
    <property type="term" value="F:zinc ion binding"/>
    <property type="evidence" value="ECO:0007669"/>
    <property type="project" value="UniProtKB-KW"/>
</dbReference>
<evidence type="ECO:0000313" key="10">
    <source>
        <dbReference type="EMBL" id="KAG0262664.1"/>
    </source>
</evidence>
<feature type="domain" description="FHA" evidence="8">
    <location>
        <begin position="79"/>
        <end position="133"/>
    </location>
</feature>
<dbReference type="PROSITE" id="PS50089">
    <property type="entry name" value="ZF_RING_2"/>
    <property type="match status" value="1"/>
</dbReference>
<keyword evidence="2" id="KW-0479">Metal-binding</keyword>
<evidence type="ECO:0008006" key="12">
    <source>
        <dbReference type="Google" id="ProtNLM"/>
    </source>
</evidence>
<feature type="compositionally biased region" description="Acidic residues" evidence="7">
    <location>
        <begin position="683"/>
        <end position="699"/>
    </location>
</feature>
<feature type="compositionally biased region" description="Polar residues" evidence="7">
    <location>
        <begin position="1"/>
        <end position="19"/>
    </location>
</feature>
<dbReference type="GO" id="GO:0005829">
    <property type="term" value="C:cytosol"/>
    <property type="evidence" value="ECO:0007669"/>
    <property type="project" value="TreeGrafter"/>
</dbReference>
<keyword evidence="1" id="KW-0808">Transferase</keyword>
<feature type="compositionally biased region" description="Low complexity" evidence="7">
    <location>
        <begin position="299"/>
        <end position="308"/>
    </location>
</feature>
<feature type="region of interest" description="Disordered" evidence="7">
    <location>
        <begin position="265"/>
        <end position="350"/>
    </location>
</feature>
<evidence type="ECO:0000259" key="8">
    <source>
        <dbReference type="PROSITE" id="PS50006"/>
    </source>
</evidence>
<feature type="compositionally biased region" description="Low complexity" evidence="7">
    <location>
        <begin position="24"/>
        <end position="46"/>
    </location>
</feature>